<comment type="subcellular location">
    <subcellularLocation>
        <location evidence="1">Secreted</location>
    </subcellularLocation>
</comment>
<evidence type="ECO:0000256" key="2">
    <source>
        <dbReference type="ARBA" id="ARBA00022525"/>
    </source>
</evidence>
<keyword evidence="2" id="KW-0964">Secreted</keyword>
<dbReference type="PANTHER" id="PTHR24256">
    <property type="entry name" value="TRYPTASE-RELATED"/>
    <property type="match status" value="1"/>
</dbReference>
<dbReference type="SUPFAM" id="SSF50494">
    <property type="entry name" value="Trypsin-like serine proteases"/>
    <property type="match status" value="1"/>
</dbReference>
<dbReference type="Pfam" id="PF00089">
    <property type="entry name" value="Trypsin"/>
    <property type="match status" value="1"/>
</dbReference>
<dbReference type="CDD" id="cd00190">
    <property type="entry name" value="Tryp_SPc"/>
    <property type="match status" value="1"/>
</dbReference>
<dbReference type="InterPro" id="IPR051487">
    <property type="entry name" value="Ser/Thr_Proteases_Immune/Dev"/>
</dbReference>
<evidence type="ECO:0000256" key="3">
    <source>
        <dbReference type="ARBA" id="ARBA00023157"/>
    </source>
</evidence>
<dbReference type="Proteomes" id="UP000440578">
    <property type="component" value="Unassembled WGS sequence"/>
</dbReference>
<sequence length="244" mass="26866">MVAIIRSIANGPDEYVCGGSLIREDVVLTGAHCVNKLKGERLIVRAGEWDTCNDDELYPHIDIEVASVIQHEGFNAATLYNDVALLQLVHGVEVQQHINTICLPDPQFSVDIHLDECVATGWGKESFENSQYTNILKEVPLRVVGHDACQEALRTTRLGKWFKLHDTFTCAGGEPHVDTCKGDGGSPLVCRIPSEFPGEDKFVQVGIVAWGIGCGKDGIPGVYADVQKLLPWIHEHMPHSDEYP</sequence>
<evidence type="ECO:0000256" key="1">
    <source>
        <dbReference type="ARBA" id="ARBA00004613"/>
    </source>
</evidence>
<evidence type="ECO:0000259" key="5">
    <source>
        <dbReference type="PROSITE" id="PS50240"/>
    </source>
</evidence>
<proteinExistence type="inferred from homology"/>
<evidence type="ECO:0000313" key="6">
    <source>
        <dbReference type="EMBL" id="KAF0290659.1"/>
    </source>
</evidence>
<dbReference type="PROSITE" id="PS50240">
    <property type="entry name" value="TRYPSIN_DOM"/>
    <property type="match status" value="1"/>
</dbReference>
<feature type="domain" description="Peptidase S1" evidence="5">
    <location>
        <begin position="1"/>
        <end position="238"/>
    </location>
</feature>
<dbReference type="Gene3D" id="2.40.10.10">
    <property type="entry name" value="Trypsin-like serine proteases"/>
    <property type="match status" value="2"/>
</dbReference>
<dbReference type="OrthoDB" id="6261922at2759"/>
<keyword evidence="7" id="KW-1185">Reference proteome</keyword>
<dbReference type="PRINTS" id="PR00722">
    <property type="entry name" value="CHYMOTRYPSIN"/>
</dbReference>
<dbReference type="EMBL" id="VIIS01001936">
    <property type="protein sequence ID" value="KAF0290659.1"/>
    <property type="molecule type" value="Genomic_DNA"/>
</dbReference>
<dbReference type="InterPro" id="IPR001314">
    <property type="entry name" value="Peptidase_S1A"/>
</dbReference>
<accession>A0A6A4VBZ5</accession>
<comment type="similarity">
    <text evidence="4">Belongs to the peptidase S1 family. CLIP subfamily.</text>
</comment>
<dbReference type="FunFam" id="2.40.10.10:FF:000038">
    <property type="entry name" value="Serine protease"/>
    <property type="match status" value="1"/>
</dbReference>
<dbReference type="InterPro" id="IPR001254">
    <property type="entry name" value="Trypsin_dom"/>
</dbReference>
<comment type="caution">
    <text evidence="6">The sequence shown here is derived from an EMBL/GenBank/DDBJ whole genome shotgun (WGS) entry which is preliminary data.</text>
</comment>
<dbReference type="GO" id="GO:0004252">
    <property type="term" value="F:serine-type endopeptidase activity"/>
    <property type="evidence" value="ECO:0007669"/>
    <property type="project" value="InterPro"/>
</dbReference>
<dbReference type="GO" id="GO:0005576">
    <property type="term" value="C:extracellular region"/>
    <property type="evidence" value="ECO:0007669"/>
    <property type="project" value="UniProtKB-SubCell"/>
</dbReference>
<reference evidence="6 7" key="1">
    <citation type="submission" date="2019-07" db="EMBL/GenBank/DDBJ databases">
        <title>Draft genome assembly of a fouling barnacle, Amphibalanus amphitrite (Darwin, 1854): The first reference genome for Thecostraca.</title>
        <authorList>
            <person name="Kim W."/>
        </authorList>
    </citation>
    <scope>NUCLEOTIDE SEQUENCE [LARGE SCALE GENOMIC DNA]</scope>
    <source>
        <strain evidence="6">SNU_AA5</strain>
        <tissue evidence="6">Soma without cirri and trophi</tissue>
    </source>
</reference>
<evidence type="ECO:0000313" key="7">
    <source>
        <dbReference type="Proteomes" id="UP000440578"/>
    </source>
</evidence>
<dbReference type="InterPro" id="IPR009003">
    <property type="entry name" value="Peptidase_S1_PA"/>
</dbReference>
<keyword evidence="3" id="KW-1015">Disulfide bond</keyword>
<dbReference type="SMART" id="SM00020">
    <property type="entry name" value="Tryp_SPc"/>
    <property type="match status" value="1"/>
</dbReference>
<organism evidence="6 7">
    <name type="scientific">Amphibalanus amphitrite</name>
    <name type="common">Striped barnacle</name>
    <name type="synonym">Balanus amphitrite</name>
    <dbReference type="NCBI Taxonomy" id="1232801"/>
    <lineage>
        <taxon>Eukaryota</taxon>
        <taxon>Metazoa</taxon>
        <taxon>Ecdysozoa</taxon>
        <taxon>Arthropoda</taxon>
        <taxon>Crustacea</taxon>
        <taxon>Multicrustacea</taxon>
        <taxon>Cirripedia</taxon>
        <taxon>Thoracica</taxon>
        <taxon>Thoracicalcarea</taxon>
        <taxon>Balanomorpha</taxon>
        <taxon>Balanoidea</taxon>
        <taxon>Balanidae</taxon>
        <taxon>Amphibalaninae</taxon>
        <taxon>Amphibalanus</taxon>
    </lineage>
</organism>
<dbReference type="GO" id="GO:0006508">
    <property type="term" value="P:proteolysis"/>
    <property type="evidence" value="ECO:0007669"/>
    <property type="project" value="InterPro"/>
</dbReference>
<dbReference type="InterPro" id="IPR043504">
    <property type="entry name" value="Peptidase_S1_PA_chymotrypsin"/>
</dbReference>
<name>A0A6A4VBZ5_AMPAM</name>
<gene>
    <name evidence="6" type="primary">PPAF2_4</name>
    <name evidence="6" type="ORF">FJT64_011137</name>
</gene>
<dbReference type="AlphaFoldDB" id="A0A6A4VBZ5"/>
<evidence type="ECO:0000256" key="4">
    <source>
        <dbReference type="ARBA" id="ARBA00024195"/>
    </source>
</evidence>
<protein>
    <submittedName>
        <fullName evidence="6">Phenoloxidase-activating factor 2</fullName>
    </submittedName>
</protein>